<accession>A0A917Y182</accession>
<reference evidence="3" key="2">
    <citation type="submission" date="2020-09" db="EMBL/GenBank/DDBJ databases">
        <authorList>
            <person name="Sun Q."/>
            <person name="Ohkuma M."/>
        </authorList>
    </citation>
    <scope>NUCLEOTIDE SEQUENCE</scope>
    <source>
        <strain evidence="3">JCM 17251</strain>
    </source>
</reference>
<name>A0A917Y182_9BACI</name>
<protein>
    <recommendedName>
        <fullName evidence="5">Septum formation initiator family protein</fullName>
    </recommendedName>
</protein>
<dbReference type="RefSeq" id="WP_188858597.1">
    <property type="nucleotide sequence ID" value="NZ_BMOS01000027.1"/>
</dbReference>
<keyword evidence="2" id="KW-0472">Membrane</keyword>
<dbReference type="GO" id="GO:0051301">
    <property type="term" value="P:cell division"/>
    <property type="evidence" value="ECO:0007669"/>
    <property type="project" value="InterPro"/>
</dbReference>
<evidence type="ECO:0000256" key="2">
    <source>
        <dbReference type="SAM" id="Phobius"/>
    </source>
</evidence>
<dbReference type="EMBL" id="BMOS01000027">
    <property type="protein sequence ID" value="GGN63458.1"/>
    <property type="molecule type" value="Genomic_DNA"/>
</dbReference>
<keyword evidence="2" id="KW-0812">Transmembrane</keyword>
<dbReference type="PANTHER" id="PTHR40027:SF1">
    <property type="entry name" value="CELL DIVISION PROTEIN DIVIC"/>
    <property type="match status" value="1"/>
</dbReference>
<keyword evidence="1" id="KW-0175">Coiled coil</keyword>
<reference evidence="3" key="1">
    <citation type="journal article" date="2014" name="Int. J. Syst. Evol. Microbiol.">
        <title>Complete genome sequence of Corynebacterium casei LMG S-19264T (=DSM 44701T), isolated from a smear-ripened cheese.</title>
        <authorList>
            <consortium name="US DOE Joint Genome Institute (JGI-PGF)"/>
            <person name="Walter F."/>
            <person name="Albersmeier A."/>
            <person name="Kalinowski J."/>
            <person name="Ruckert C."/>
        </authorList>
    </citation>
    <scope>NUCLEOTIDE SEQUENCE</scope>
    <source>
        <strain evidence="3">JCM 17251</strain>
    </source>
</reference>
<keyword evidence="4" id="KW-1185">Reference proteome</keyword>
<dbReference type="AlphaFoldDB" id="A0A917Y182"/>
<feature type="transmembrane region" description="Helical" evidence="2">
    <location>
        <begin position="37"/>
        <end position="56"/>
    </location>
</feature>
<dbReference type="InterPro" id="IPR007060">
    <property type="entry name" value="FtsL/DivIC"/>
</dbReference>
<sequence>MSAERERVTRIDSNYVQQYDAYIERQKRKKKRLIRRLVLSSLVTVLIIGFMGVYHWNQRALHAEKTEEYEQLQSELAGLQQEEEQLLEEIELLNDEEYVLDIARTNYFFTKKGELIFKLPNEDPSY</sequence>
<feature type="coiled-coil region" evidence="1">
    <location>
        <begin position="62"/>
        <end position="96"/>
    </location>
</feature>
<evidence type="ECO:0000313" key="3">
    <source>
        <dbReference type="EMBL" id="GGN63458.1"/>
    </source>
</evidence>
<dbReference type="Pfam" id="PF04977">
    <property type="entry name" value="DivIC"/>
    <property type="match status" value="1"/>
</dbReference>
<dbReference type="Proteomes" id="UP000624041">
    <property type="component" value="Unassembled WGS sequence"/>
</dbReference>
<comment type="caution">
    <text evidence="3">The sequence shown here is derived from an EMBL/GenBank/DDBJ whole genome shotgun (WGS) entry which is preliminary data.</text>
</comment>
<organism evidence="3 4">
    <name type="scientific">Oceanobacillus indicireducens</name>
    <dbReference type="NCBI Taxonomy" id="1004261"/>
    <lineage>
        <taxon>Bacteria</taxon>
        <taxon>Bacillati</taxon>
        <taxon>Bacillota</taxon>
        <taxon>Bacilli</taxon>
        <taxon>Bacillales</taxon>
        <taxon>Bacillaceae</taxon>
        <taxon>Oceanobacillus</taxon>
    </lineage>
</organism>
<proteinExistence type="predicted"/>
<evidence type="ECO:0008006" key="5">
    <source>
        <dbReference type="Google" id="ProtNLM"/>
    </source>
</evidence>
<keyword evidence="2" id="KW-1133">Transmembrane helix</keyword>
<dbReference type="PANTHER" id="PTHR40027">
    <property type="entry name" value="CELL DIVISION PROTEIN DIVIC"/>
    <property type="match status" value="1"/>
</dbReference>
<evidence type="ECO:0000256" key="1">
    <source>
        <dbReference type="SAM" id="Coils"/>
    </source>
</evidence>
<gene>
    <name evidence="3" type="ORF">GCM10007971_30380</name>
</gene>
<dbReference type="InterPro" id="IPR039076">
    <property type="entry name" value="DivIC"/>
</dbReference>
<evidence type="ECO:0000313" key="4">
    <source>
        <dbReference type="Proteomes" id="UP000624041"/>
    </source>
</evidence>